<evidence type="ECO:0000313" key="2">
    <source>
        <dbReference type="Proteomes" id="UP000838686"/>
    </source>
</evidence>
<accession>A0ABN8GIY2</accession>
<dbReference type="Proteomes" id="UP000838686">
    <property type="component" value="Unassembled WGS sequence"/>
</dbReference>
<organism evidence="1 2">
    <name type="scientific">Paenibacillus plantiphilus</name>
    <dbReference type="NCBI Taxonomy" id="2905650"/>
    <lineage>
        <taxon>Bacteria</taxon>
        <taxon>Bacillati</taxon>
        <taxon>Bacillota</taxon>
        <taxon>Bacilli</taxon>
        <taxon>Bacillales</taxon>
        <taxon>Paenibacillaceae</taxon>
        <taxon>Paenibacillus</taxon>
    </lineage>
</organism>
<dbReference type="EMBL" id="CAKMMF010000015">
    <property type="protein sequence ID" value="CAH1208893.1"/>
    <property type="molecule type" value="Genomic_DNA"/>
</dbReference>
<gene>
    <name evidence="1" type="ORF">PAECIP111893_02928</name>
</gene>
<comment type="caution">
    <text evidence="1">The sequence shown here is derived from an EMBL/GenBank/DDBJ whole genome shotgun (WGS) entry which is preliminary data.</text>
</comment>
<keyword evidence="2" id="KW-1185">Reference proteome</keyword>
<evidence type="ECO:0008006" key="3">
    <source>
        <dbReference type="Google" id="ProtNLM"/>
    </source>
</evidence>
<evidence type="ECO:0000313" key="1">
    <source>
        <dbReference type="EMBL" id="CAH1208893.1"/>
    </source>
</evidence>
<protein>
    <recommendedName>
        <fullName evidence="3">DUF4375 domain-containing protein</fullName>
    </recommendedName>
</protein>
<proteinExistence type="predicted"/>
<name>A0ABN8GIY2_9BACL</name>
<sequence>MLATMKRNEFETMEDQTLCSACFAPLISAFKNLRVSGGDERAFYGSLTDGQQALFMFRIYYDHAIQSPEELYWRSAYYHAQPAIWSSLKNTLPLIGELGILQLVEEIEGFLVGRDYARSLDCFDATVQDLEHDPELLSSFNAFYGRLQLVTSSSFTSLAGYIRTHANDFMQLTNESY</sequence>
<reference evidence="1" key="1">
    <citation type="submission" date="2022-01" db="EMBL/GenBank/DDBJ databases">
        <authorList>
            <person name="Criscuolo A."/>
        </authorList>
    </citation>
    <scope>NUCLEOTIDE SEQUENCE</scope>
    <source>
        <strain evidence="1">CIP111893</strain>
    </source>
</reference>